<gene>
    <name evidence="4" type="ORF">581</name>
</gene>
<dbReference type="AlphaFoldDB" id="A0A0E4G9F1"/>
<dbReference type="InterPro" id="IPR001387">
    <property type="entry name" value="Cro/C1-type_HTH"/>
</dbReference>
<dbReference type="NCBIfam" id="TIGR02607">
    <property type="entry name" value="antidote_HigA"/>
    <property type="match status" value="1"/>
</dbReference>
<organism evidence="4 5">
    <name type="scientific">Syntrophomonas zehnderi OL-4</name>
    <dbReference type="NCBI Taxonomy" id="690567"/>
    <lineage>
        <taxon>Bacteria</taxon>
        <taxon>Bacillati</taxon>
        <taxon>Bacillota</taxon>
        <taxon>Clostridia</taxon>
        <taxon>Eubacteriales</taxon>
        <taxon>Syntrophomonadaceae</taxon>
        <taxon>Syntrophomonas</taxon>
    </lineage>
</organism>
<dbReference type="Proteomes" id="UP000045545">
    <property type="component" value="Unassembled WGS sequence"/>
</dbReference>
<evidence type="ECO:0000313" key="4">
    <source>
        <dbReference type="EMBL" id="CFX14018.1"/>
    </source>
</evidence>
<dbReference type="CDD" id="cd00093">
    <property type="entry name" value="HTH_XRE"/>
    <property type="match status" value="1"/>
</dbReference>
<dbReference type="STRING" id="690567.581"/>
<evidence type="ECO:0000313" key="5">
    <source>
        <dbReference type="Proteomes" id="UP000045545"/>
    </source>
</evidence>
<dbReference type="SMART" id="SM00530">
    <property type="entry name" value="HTH_XRE"/>
    <property type="match status" value="1"/>
</dbReference>
<dbReference type="Pfam" id="PF06114">
    <property type="entry name" value="Peptidase_M78"/>
    <property type="match status" value="1"/>
</dbReference>
<dbReference type="PROSITE" id="PS50943">
    <property type="entry name" value="HTH_CROC1"/>
    <property type="match status" value="1"/>
</dbReference>
<dbReference type="Gene3D" id="1.10.260.40">
    <property type="entry name" value="lambda repressor-like DNA-binding domains"/>
    <property type="match status" value="1"/>
</dbReference>
<dbReference type="InterPro" id="IPR010982">
    <property type="entry name" value="Lambda_DNA-bd_dom_sf"/>
</dbReference>
<evidence type="ECO:0000259" key="3">
    <source>
        <dbReference type="PROSITE" id="PS50943"/>
    </source>
</evidence>
<feature type="domain" description="HTH cro/C1-type" evidence="3">
    <location>
        <begin position="20"/>
        <end position="74"/>
    </location>
</feature>
<keyword evidence="2" id="KW-0238">DNA-binding</keyword>
<dbReference type="InterPro" id="IPR010359">
    <property type="entry name" value="IrrE_HExxH"/>
</dbReference>
<dbReference type="RefSeq" id="WP_046495612.1">
    <property type="nucleotide sequence ID" value="NZ_CGIH01000008.1"/>
</dbReference>
<dbReference type="OrthoDB" id="9796786at2"/>
<name>A0A0E4G9F1_9FIRM</name>
<dbReference type="EMBL" id="CGIH01000008">
    <property type="protein sequence ID" value="CFX14018.1"/>
    <property type="molecule type" value="Genomic_DNA"/>
</dbReference>
<reference evidence="4 5" key="1">
    <citation type="submission" date="2015-03" db="EMBL/GenBank/DDBJ databases">
        <authorList>
            <person name="Murphy D."/>
        </authorList>
    </citation>
    <scope>NUCLEOTIDE SEQUENCE [LARGE SCALE GENOMIC DNA]</scope>
    <source>
        <strain evidence="4 5">OL-4</strain>
    </source>
</reference>
<dbReference type="Pfam" id="PF01381">
    <property type="entry name" value="HTH_3"/>
    <property type="match status" value="1"/>
</dbReference>
<proteinExistence type="inferred from homology"/>
<dbReference type="InterPro" id="IPR013430">
    <property type="entry name" value="Toxin_antidote_HigA"/>
</dbReference>
<dbReference type="PANTHER" id="PTHR36924">
    <property type="entry name" value="ANTITOXIN HIGA-1"/>
    <property type="match status" value="1"/>
</dbReference>
<dbReference type="Gene3D" id="1.10.10.2910">
    <property type="match status" value="1"/>
</dbReference>
<protein>
    <submittedName>
        <fullName evidence="4">Toxin-antitoxin system, antidote protein, HigA</fullName>
    </submittedName>
</protein>
<dbReference type="GO" id="GO:0003677">
    <property type="term" value="F:DNA binding"/>
    <property type="evidence" value="ECO:0007669"/>
    <property type="project" value="UniProtKB-KW"/>
</dbReference>
<evidence type="ECO:0000256" key="2">
    <source>
        <dbReference type="ARBA" id="ARBA00023125"/>
    </source>
</evidence>
<dbReference type="SUPFAM" id="SSF47413">
    <property type="entry name" value="lambda repressor-like DNA-binding domains"/>
    <property type="match status" value="1"/>
</dbReference>
<accession>A0A0E4G9F1</accession>
<comment type="similarity">
    <text evidence="1">Belongs to the short-chain fatty acyl-CoA assimilation regulator (ScfR) family.</text>
</comment>
<sequence length="367" mass="42421">MAVRTNGLSREFIIHPGETLKEMLEDREMTQRELAIRTDVTETHISNIVNCLKPISVSFAKKLEYALGVDASFWINLQANYDKEMADFEEVNLISTEELGILQRLKSITEYVQEIGLLNPDVQGSLLVIEWRKLLNISSLVRIPEISQAGAYRLAVADNVDPYVLFTWLRIADLMTKSQQVNQELDIDRLRDNLHLIRGLAFEDVDSIHLGLKGIFAECGIKFAIVKHFTGAPVQGVIKRNNDGTLSLIMTVRRKFADVFWFTLFHEIGHILNGDIDDRLIDYEFTKSEIEDRADTFAANILIDPEQYCLFVETGDFSLRRIRQFCSEQNIPTFMLIGRLQRDDHLKYHQYSDEKIRYELNNIEKQM</sequence>
<evidence type="ECO:0000256" key="1">
    <source>
        <dbReference type="ARBA" id="ARBA00007227"/>
    </source>
</evidence>
<dbReference type="PANTHER" id="PTHR36924:SF1">
    <property type="entry name" value="ANTITOXIN HIGA-1"/>
    <property type="match status" value="1"/>
</dbReference>
<keyword evidence="5" id="KW-1185">Reference proteome</keyword>